<dbReference type="FunFam" id="3.30.160.60:FF:002349">
    <property type="entry name" value="Zinc finger and BTB domain-containing 40"/>
    <property type="match status" value="1"/>
</dbReference>
<feature type="domain" description="C2H2-type" evidence="8">
    <location>
        <begin position="84"/>
        <end position="109"/>
    </location>
</feature>
<keyword evidence="2" id="KW-0677">Repeat</keyword>
<evidence type="ECO:0000256" key="7">
    <source>
        <dbReference type="SAM" id="MobiDB-lite"/>
    </source>
</evidence>
<dbReference type="VEuPathDB" id="VectorBase:CSON009993"/>
<proteinExistence type="predicted"/>
<keyword evidence="4" id="KW-0862">Zinc</keyword>
<feature type="domain" description="C2H2-type" evidence="8">
    <location>
        <begin position="121"/>
        <end position="144"/>
    </location>
</feature>
<feature type="region of interest" description="Disordered" evidence="7">
    <location>
        <begin position="1"/>
        <end position="20"/>
    </location>
</feature>
<dbReference type="PANTHER" id="PTHR24377">
    <property type="entry name" value="IP01015P-RELATED"/>
    <property type="match status" value="1"/>
</dbReference>
<feature type="compositionally biased region" description="Basic and acidic residues" evidence="7">
    <location>
        <begin position="10"/>
        <end position="20"/>
    </location>
</feature>
<sequence>MREIKKKSQNKTDEAIQEPKQEKHGSDVICAVCQKTFQTRYAKIRHMRIHSGERPFQCQICHKSFVQKTTLNIHMVKHSGLRQFQCRKCGQSFSQKGNLKIHNKRVHTNLLRDEDLNSKKFNCSQCSCQFSRLASLNGHVTKVHCPVIEKNIARNEIKQSNEPESSNMSSQVINVTLPENYVEITDFDGRKYRVKHDRVNGRRVVYCPCCEKSFYRPADLLRHYRTHTDERPFGCDRCIAKFRTTNALRAHKKSHERLPYLNTIATDQTKRQLIDIENNLNLSEMNYQIVGYFSEINGQNVFILNSETSQSADIPKEPFIQNLLSSNGAVLYDIHPSEETQIIPEIIVNQDKNRTEFTNLTQFLPENSIKQEEPPRNLTVVPSMKKESQPKIENQDIEKKVQIRSDIEEPKFKYLCQFCPKSFKKPSDLNRPECDKTFALKSTLNNHSVIHDENRQAYHCNFCPKTFTSKAAQKIHFRIHTNSLPFKCQYCDKLVRNASNLRKHERLHEKLAKKLGKNPEEVRPRNFQFMKNLESKPGLDSTSIVFKFNSSSTSQKMIHKCPEPECGKVFPKPSLLERHIFIHSRIKNYICDICNKGFNQKAAIQVHMISHTNTYQFKCEFCPAKFKYRSGVASHRDNMTDLAVNFLQISILKRRSMKGKQ</sequence>
<dbReference type="SUPFAM" id="SSF57667">
    <property type="entry name" value="beta-beta-alpha zinc fingers"/>
    <property type="match status" value="6"/>
</dbReference>
<feature type="domain" description="C2H2-type" evidence="8">
    <location>
        <begin position="458"/>
        <end position="485"/>
    </location>
</feature>
<feature type="domain" description="C2H2-type" evidence="8">
    <location>
        <begin position="559"/>
        <end position="588"/>
    </location>
</feature>
<organism evidence="9">
    <name type="scientific">Culicoides sonorensis</name>
    <name type="common">Biting midge</name>
    <dbReference type="NCBI Taxonomy" id="179676"/>
    <lineage>
        <taxon>Eukaryota</taxon>
        <taxon>Metazoa</taxon>
        <taxon>Ecdysozoa</taxon>
        <taxon>Arthropoda</taxon>
        <taxon>Hexapoda</taxon>
        <taxon>Insecta</taxon>
        <taxon>Pterygota</taxon>
        <taxon>Neoptera</taxon>
        <taxon>Endopterygota</taxon>
        <taxon>Diptera</taxon>
        <taxon>Nematocera</taxon>
        <taxon>Chironomoidea</taxon>
        <taxon>Ceratopogonidae</taxon>
        <taxon>Ceratopogoninae</taxon>
        <taxon>Culicoides</taxon>
        <taxon>Monoculicoides</taxon>
    </lineage>
</organism>
<dbReference type="Pfam" id="PF00096">
    <property type="entry name" value="zf-C2H2"/>
    <property type="match status" value="6"/>
</dbReference>
<feature type="domain" description="C2H2-type" evidence="8">
    <location>
        <begin position="205"/>
        <end position="232"/>
    </location>
</feature>
<evidence type="ECO:0000313" key="9">
    <source>
        <dbReference type="EMBL" id="SSX17124.1"/>
    </source>
</evidence>
<gene>
    <name evidence="9" type="primary">CSON009993</name>
</gene>
<dbReference type="FunFam" id="3.30.160.60:FF:000446">
    <property type="entry name" value="Zinc finger protein"/>
    <property type="match status" value="1"/>
</dbReference>
<name>A0A336LGN7_CULSO</name>
<dbReference type="OMA" id="FPHIARR"/>
<evidence type="ECO:0000256" key="3">
    <source>
        <dbReference type="ARBA" id="ARBA00022771"/>
    </source>
</evidence>
<keyword evidence="3 6" id="KW-0863">Zinc-finger</keyword>
<evidence type="ECO:0000256" key="5">
    <source>
        <dbReference type="ARBA" id="ARBA00023242"/>
    </source>
</evidence>
<evidence type="ECO:0000256" key="4">
    <source>
        <dbReference type="ARBA" id="ARBA00022833"/>
    </source>
</evidence>
<dbReference type="AlphaFoldDB" id="A0A336LGN7"/>
<keyword evidence="1" id="KW-0479">Metal-binding</keyword>
<feature type="domain" description="C2H2-type" evidence="8">
    <location>
        <begin position="589"/>
        <end position="616"/>
    </location>
</feature>
<dbReference type="FunFam" id="3.30.160.60:FF:000100">
    <property type="entry name" value="Zinc finger 45-like"/>
    <property type="match status" value="1"/>
</dbReference>
<reference evidence="9" key="1">
    <citation type="submission" date="2018-07" db="EMBL/GenBank/DDBJ databases">
        <authorList>
            <person name="Quirk P.G."/>
            <person name="Krulwich T.A."/>
        </authorList>
    </citation>
    <scope>NUCLEOTIDE SEQUENCE</scope>
</reference>
<keyword evidence="5" id="KW-0539">Nucleus</keyword>
<evidence type="ECO:0000259" key="8">
    <source>
        <dbReference type="PROSITE" id="PS50157"/>
    </source>
</evidence>
<evidence type="ECO:0000256" key="2">
    <source>
        <dbReference type="ARBA" id="ARBA00022737"/>
    </source>
</evidence>
<dbReference type="InterPro" id="IPR013087">
    <property type="entry name" value="Znf_C2H2_type"/>
</dbReference>
<dbReference type="PROSITE" id="PS00028">
    <property type="entry name" value="ZINC_FINGER_C2H2_1"/>
    <property type="match status" value="10"/>
</dbReference>
<dbReference type="GO" id="GO:0005634">
    <property type="term" value="C:nucleus"/>
    <property type="evidence" value="ECO:0007669"/>
    <property type="project" value="UniProtKB-ARBA"/>
</dbReference>
<feature type="domain" description="C2H2-type" evidence="8">
    <location>
        <begin position="56"/>
        <end position="83"/>
    </location>
</feature>
<feature type="domain" description="C2H2-type" evidence="8">
    <location>
        <begin position="414"/>
        <end position="456"/>
    </location>
</feature>
<dbReference type="GO" id="GO:0008270">
    <property type="term" value="F:zinc ion binding"/>
    <property type="evidence" value="ECO:0007669"/>
    <property type="project" value="UniProtKB-KW"/>
</dbReference>
<accession>A0A336LGN7</accession>
<dbReference type="SMART" id="SM00355">
    <property type="entry name" value="ZnF_C2H2"/>
    <property type="match status" value="12"/>
</dbReference>
<dbReference type="EMBL" id="UFQT01000003">
    <property type="protein sequence ID" value="SSX17124.1"/>
    <property type="molecule type" value="Genomic_DNA"/>
</dbReference>
<dbReference type="Gene3D" id="3.30.160.60">
    <property type="entry name" value="Classic Zinc Finger"/>
    <property type="match status" value="9"/>
</dbReference>
<evidence type="ECO:0000256" key="1">
    <source>
        <dbReference type="ARBA" id="ARBA00022723"/>
    </source>
</evidence>
<dbReference type="PROSITE" id="PS50157">
    <property type="entry name" value="ZINC_FINGER_C2H2_2"/>
    <property type="match status" value="11"/>
</dbReference>
<protein>
    <submittedName>
        <fullName evidence="9">CSON009993 protein</fullName>
    </submittedName>
</protein>
<dbReference type="InterPro" id="IPR050826">
    <property type="entry name" value="Krueppel_C2H2_ZnFinger"/>
</dbReference>
<dbReference type="InterPro" id="IPR036236">
    <property type="entry name" value="Znf_C2H2_sf"/>
</dbReference>
<feature type="domain" description="C2H2-type" evidence="8">
    <location>
        <begin position="486"/>
        <end position="508"/>
    </location>
</feature>
<evidence type="ECO:0000256" key="6">
    <source>
        <dbReference type="PROSITE-ProRule" id="PRU00042"/>
    </source>
</evidence>
<feature type="domain" description="C2H2-type" evidence="8">
    <location>
        <begin position="28"/>
        <end position="55"/>
    </location>
</feature>
<feature type="domain" description="C2H2-type" evidence="8">
    <location>
        <begin position="233"/>
        <end position="255"/>
    </location>
</feature>